<dbReference type="PANTHER" id="PTHR23264">
    <property type="entry name" value="NUCLEOTIDE-BINDING PROTEIN NBP35 YEAST -RELATED"/>
    <property type="match status" value="1"/>
</dbReference>
<evidence type="ECO:0000256" key="1">
    <source>
        <dbReference type="ARBA" id="ARBA00022723"/>
    </source>
</evidence>
<dbReference type="InterPro" id="IPR027417">
    <property type="entry name" value="P-loop_NTPase"/>
</dbReference>
<evidence type="ECO:0000256" key="5">
    <source>
        <dbReference type="ARBA" id="ARBA00023014"/>
    </source>
</evidence>
<protein>
    <recommendedName>
        <fullName evidence="6">Iron-sulfur cluster carrier protein</fullName>
    </recommendedName>
</protein>
<keyword evidence="2 6" id="KW-0547">Nucleotide-binding</keyword>
<keyword evidence="6" id="KW-0378">Hydrolase</keyword>
<dbReference type="Gene3D" id="3.40.50.300">
    <property type="entry name" value="P-loop containing nucleotide triphosphate hydrolases"/>
    <property type="match status" value="1"/>
</dbReference>
<comment type="similarity">
    <text evidence="6">Belongs to the Mrp/NBP35 ATP-binding proteins family.</text>
</comment>
<dbReference type="SUPFAM" id="SSF52540">
    <property type="entry name" value="P-loop containing nucleoside triphosphate hydrolases"/>
    <property type="match status" value="1"/>
</dbReference>
<accession>A0A6I6JJK5</accession>
<evidence type="ECO:0000256" key="7">
    <source>
        <dbReference type="SAM" id="MobiDB-lite"/>
    </source>
</evidence>
<gene>
    <name evidence="8" type="ORF">GM415_10545</name>
</gene>
<evidence type="ECO:0000256" key="2">
    <source>
        <dbReference type="ARBA" id="ARBA00022741"/>
    </source>
</evidence>
<comment type="subunit">
    <text evidence="6">Homodimer.</text>
</comment>
<dbReference type="GO" id="GO:0140663">
    <property type="term" value="F:ATP-dependent FeS chaperone activity"/>
    <property type="evidence" value="ECO:0007669"/>
    <property type="project" value="InterPro"/>
</dbReference>
<evidence type="ECO:0000256" key="3">
    <source>
        <dbReference type="ARBA" id="ARBA00022840"/>
    </source>
</evidence>
<sequence>MSECSGCPSASPDGGCSSATGCDQQPVDDKLNKTLGRIKHKIVVMSGKGGVGKSTVAANIAVALSLAGKKVGLLDVDVHGPSIPRLLSLKGQTPHMGVDVMEPVPWSKNLSVMSLGFLLEDDRQAVIWRGPVKMGLIKQFVEDVMWGDLDYLIVDCPPGTGDEPLSTLQTLGPTAMAVVVTTPQGVAIDDVRRSLSFVGEVGNRVLGLVENMSGFACPDCGAVHNIFNSGGGEDLAKEAGVRFLGRIPMDPAVARSGDEGFPFVKVSEDSATGQAMKAIIDPMLNLPDPPKMA</sequence>
<dbReference type="AlphaFoldDB" id="A0A6I6JJK5"/>
<dbReference type="PROSITE" id="PS01215">
    <property type="entry name" value="MRP"/>
    <property type="match status" value="1"/>
</dbReference>
<name>A0A6I6JJK5_9BACT</name>
<keyword evidence="4 6" id="KW-0408">Iron</keyword>
<feature type="region of interest" description="Disordered" evidence="7">
    <location>
        <begin position="1"/>
        <end position="22"/>
    </location>
</feature>
<dbReference type="HAMAP" id="MF_02040">
    <property type="entry name" value="Mrp_NBP35"/>
    <property type="match status" value="1"/>
</dbReference>
<dbReference type="GO" id="GO:0051536">
    <property type="term" value="F:iron-sulfur cluster binding"/>
    <property type="evidence" value="ECO:0007669"/>
    <property type="project" value="UniProtKB-UniRule"/>
</dbReference>
<keyword evidence="1 6" id="KW-0479">Metal-binding</keyword>
<dbReference type="RefSeq" id="WP_158947942.1">
    <property type="nucleotide sequence ID" value="NZ_CP046400.1"/>
</dbReference>
<dbReference type="EMBL" id="CP046400">
    <property type="protein sequence ID" value="QGY40543.1"/>
    <property type="molecule type" value="Genomic_DNA"/>
</dbReference>
<organism evidence="8 9">
    <name type="scientific">Pseudodesulfovibrio cashew</name>
    <dbReference type="NCBI Taxonomy" id="2678688"/>
    <lineage>
        <taxon>Bacteria</taxon>
        <taxon>Pseudomonadati</taxon>
        <taxon>Thermodesulfobacteriota</taxon>
        <taxon>Desulfovibrionia</taxon>
        <taxon>Desulfovibrionales</taxon>
        <taxon>Desulfovibrionaceae</taxon>
    </lineage>
</organism>
<feature type="binding site" evidence="6">
    <location>
        <begin position="47"/>
        <end position="54"/>
    </location>
    <ligand>
        <name>ATP</name>
        <dbReference type="ChEBI" id="CHEBI:30616"/>
    </ligand>
</feature>
<dbReference type="GO" id="GO:0005524">
    <property type="term" value="F:ATP binding"/>
    <property type="evidence" value="ECO:0007669"/>
    <property type="project" value="UniProtKB-UniRule"/>
</dbReference>
<dbReference type="Proteomes" id="UP000428328">
    <property type="component" value="Chromosome"/>
</dbReference>
<dbReference type="CDD" id="cd02037">
    <property type="entry name" value="Mrp_NBP35"/>
    <property type="match status" value="1"/>
</dbReference>
<dbReference type="InterPro" id="IPR019591">
    <property type="entry name" value="Mrp/NBP35_ATP-bd"/>
</dbReference>
<dbReference type="PANTHER" id="PTHR23264:SF19">
    <property type="entry name" value="CYTOSOLIC FE-S CLUSTER ASSEMBLY FACTOR NUBP2"/>
    <property type="match status" value="1"/>
</dbReference>
<reference evidence="8 9" key="1">
    <citation type="submission" date="2019-11" db="EMBL/GenBank/DDBJ databases">
        <authorList>
            <person name="Zheng R.K."/>
            <person name="Sun C.M."/>
        </authorList>
    </citation>
    <scope>NUCLEOTIDE SEQUENCE [LARGE SCALE GENOMIC DNA]</scope>
    <source>
        <strain evidence="8 9">SRB007</strain>
    </source>
</reference>
<evidence type="ECO:0000313" key="8">
    <source>
        <dbReference type="EMBL" id="QGY40543.1"/>
    </source>
</evidence>
<dbReference type="FunFam" id="3.40.50.300:FF:001119">
    <property type="entry name" value="Iron-sulfur cluster carrier protein"/>
    <property type="match status" value="1"/>
</dbReference>
<dbReference type="GO" id="GO:0005829">
    <property type="term" value="C:cytosol"/>
    <property type="evidence" value="ECO:0007669"/>
    <property type="project" value="TreeGrafter"/>
</dbReference>
<evidence type="ECO:0000256" key="6">
    <source>
        <dbReference type="HAMAP-Rule" id="MF_02040"/>
    </source>
</evidence>
<evidence type="ECO:0000256" key="4">
    <source>
        <dbReference type="ARBA" id="ARBA00023004"/>
    </source>
</evidence>
<dbReference type="GO" id="GO:0016887">
    <property type="term" value="F:ATP hydrolysis activity"/>
    <property type="evidence" value="ECO:0007669"/>
    <property type="project" value="UniProtKB-UniRule"/>
</dbReference>
<dbReference type="KEGG" id="psel:GM415_10545"/>
<dbReference type="GO" id="GO:0016226">
    <property type="term" value="P:iron-sulfur cluster assembly"/>
    <property type="evidence" value="ECO:0007669"/>
    <property type="project" value="InterPro"/>
</dbReference>
<keyword evidence="9" id="KW-1185">Reference proteome</keyword>
<dbReference type="Pfam" id="PF10609">
    <property type="entry name" value="ParA"/>
    <property type="match status" value="1"/>
</dbReference>
<dbReference type="GO" id="GO:0046872">
    <property type="term" value="F:metal ion binding"/>
    <property type="evidence" value="ECO:0007669"/>
    <property type="project" value="UniProtKB-KW"/>
</dbReference>
<proteinExistence type="inferred from homology"/>
<keyword evidence="3 6" id="KW-0067">ATP-binding</keyword>
<evidence type="ECO:0000313" key="9">
    <source>
        <dbReference type="Proteomes" id="UP000428328"/>
    </source>
</evidence>
<keyword evidence="5 6" id="KW-0411">Iron-sulfur</keyword>
<dbReference type="InterPro" id="IPR033756">
    <property type="entry name" value="YlxH/NBP35"/>
</dbReference>
<dbReference type="InterPro" id="IPR000808">
    <property type="entry name" value="Mrp-like_CS"/>
</dbReference>
<comment type="function">
    <text evidence="6">Binds and transfers iron-sulfur (Fe-S) clusters to target apoproteins. Can hydrolyze ATP.</text>
</comment>